<organism evidence="3 4">
    <name type="scientific">Handroanthus impetiginosus</name>
    <dbReference type="NCBI Taxonomy" id="429701"/>
    <lineage>
        <taxon>Eukaryota</taxon>
        <taxon>Viridiplantae</taxon>
        <taxon>Streptophyta</taxon>
        <taxon>Embryophyta</taxon>
        <taxon>Tracheophyta</taxon>
        <taxon>Spermatophyta</taxon>
        <taxon>Magnoliopsida</taxon>
        <taxon>eudicotyledons</taxon>
        <taxon>Gunneridae</taxon>
        <taxon>Pentapetalae</taxon>
        <taxon>asterids</taxon>
        <taxon>lamiids</taxon>
        <taxon>Lamiales</taxon>
        <taxon>Bignoniaceae</taxon>
        <taxon>Crescentiina</taxon>
        <taxon>Tabebuia alliance</taxon>
        <taxon>Handroanthus</taxon>
    </lineage>
</organism>
<dbReference type="GO" id="GO:0047158">
    <property type="term" value="F:sinapoylglucose-sinapoylglucose O-sinapoyltransferase activity"/>
    <property type="evidence" value="ECO:0007669"/>
    <property type="project" value="UniProtKB-EC"/>
</dbReference>
<evidence type="ECO:0000256" key="1">
    <source>
        <dbReference type="ARBA" id="ARBA00009431"/>
    </source>
</evidence>
<dbReference type="STRING" id="429701.A0A2G9HLH0"/>
<dbReference type="EMBL" id="NKXS01001471">
    <property type="protein sequence ID" value="PIN18369.1"/>
    <property type="molecule type" value="Genomic_DNA"/>
</dbReference>
<evidence type="ECO:0000313" key="3">
    <source>
        <dbReference type="EMBL" id="PIN18369.1"/>
    </source>
</evidence>
<keyword evidence="3" id="KW-0012">Acyltransferase</keyword>
<dbReference type="OrthoDB" id="443318at2759"/>
<keyword evidence="4" id="KW-1185">Reference proteome</keyword>
<keyword evidence="3" id="KW-0808">Transferase</keyword>
<dbReference type="SUPFAM" id="SSF53474">
    <property type="entry name" value="alpha/beta-Hydrolases"/>
    <property type="match status" value="1"/>
</dbReference>
<accession>A0A2G9HLH0</accession>
<reference evidence="4" key="1">
    <citation type="journal article" date="2018" name="Gigascience">
        <title>Genome assembly of the Pink Ipe (Handroanthus impetiginosus, Bignoniaceae), a highly valued, ecologically keystone Neotropical timber forest tree.</title>
        <authorList>
            <person name="Silva-Junior O.B."/>
            <person name="Grattapaglia D."/>
            <person name="Novaes E."/>
            <person name="Collevatti R.G."/>
        </authorList>
    </citation>
    <scope>NUCLEOTIDE SEQUENCE [LARGE SCALE GENOMIC DNA]</scope>
    <source>
        <strain evidence="4">cv. UFG-1</strain>
    </source>
</reference>
<name>A0A2G9HLH0_9LAMI</name>
<dbReference type="AlphaFoldDB" id="A0A2G9HLH0"/>
<dbReference type="InterPro" id="IPR001563">
    <property type="entry name" value="Peptidase_S10"/>
</dbReference>
<keyword evidence="2" id="KW-0472">Membrane</keyword>
<keyword evidence="2" id="KW-1133">Transmembrane helix</keyword>
<evidence type="ECO:0000256" key="2">
    <source>
        <dbReference type="SAM" id="Phobius"/>
    </source>
</evidence>
<dbReference type="GO" id="GO:0006508">
    <property type="term" value="P:proteolysis"/>
    <property type="evidence" value="ECO:0007669"/>
    <property type="project" value="InterPro"/>
</dbReference>
<dbReference type="PANTHER" id="PTHR11802:SF224">
    <property type="entry name" value="SERINE CARBOXYPEPTIDASE-LIKE 7 ISOFORM X1"/>
    <property type="match status" value="1"/>
</dbReference>
<dbReference type="Gene3D" id="3.40.50.1820">
    <property type="entry name" value="alpha/beta hydrolase"/>
    <property type="match status" value="1"/>
</dbReference>
<evidence type="ECO:0000313" key="4">
    <source>
        <dbReference type="Proteomes" id="UP000231279"/>
    </source>
</evidence>
<dbReference type="PANTHER" id="PTHR11802">
    <property type="entry name" value="SERINE PROTEASE FAMILY S10 SERINE CARBOXYPEPTIDASE"/>
    <property type="match status" value="1"/>
</dbReference>
<dbReference type="GO" id="GO:0004185">
    <property type="term" value="F:serine-type carboxypeptidase activity"/>
    <property type="evidence" value="ECO:0007669"/>
    <property type="project" value="InterPro"/>
</dbReference>
<sequence>MVPPPPPPLPLLSGHLIPQSYLKFILLFLLLFFSDTILSQFVIDDLPGFPGKLPFRLETGYVGVGEGEEVQLFYYFIEPEGSPQYDPLILWLTGGPSCSGLSGLLYEIGPLTFDYANAGGSIPALVLNSYSWTKV</sequence>
<dbReference type="InterPro" id="IPR029058">
    <property type="entry name" value="AB_hydrolase_fold"/>
</dbReference>
<comment type="caution">
    <text evidence="3">The sequence shown here is derived from an EMBL/GenBank/DDBJ whole genome shotgun (WGS) entry which is preliminary data.</text>
</comment>
<dbReference type="EC" id="2.3.1.103" evidence="3"/>
<dbReference type="GO" id="GO:0019748">
    <property type="term" value="P:secondary metabolic process"/>
    <property type="evidence" value="ECO:0007669"/>
    <property type="project" value="TreeGrafter"/>
</dbReference>
<dbReference type="Proteomes" id="UP000231279">
    <property type="component" value="Unassembled WGS sequence"/>
</dbReference>
<proteinExistence type="inferred from homology"/>
<dbReference type="Pfam" id="PF00450">
    <property type="entry name" value="Peptidase_S10"/>
    <property type="match status" value="1"/>
</dbReference>
<gene>
    <name evidence="3" type="ORF">CDL12_08962</name>
</gene>
<comment type="similarity">
    <text evidence="1">Belongs to the peptidase S10 family.</text>
</comment>
<keyword evidence="2" id="KW-0812">Transmembrane</keyword>
<feature type="transmembrane region" description="Helical" evidence="2">
    <location>
        <begin position="20"/>
        <end position="43"/>
    </location>
</feature>
<protein>
    <submittedName>
        <fullName evidence="3">Sinapoylglucose--sinapoylglucose O-sinapoyltransferase</fullName>
        <ecNumber evidence="3">2.3.1.103</ecNumber>
    </submittedName>
</protein>